<sequence length="353" mass="41078">MFLFTRRSILSSAEIVFAIFLMWIVVAEPVSKVSGAAKGLNLLWLPYTKIKCMFTECCDESWIHGNIAHKIQKEVDDKLYGQHIAQEYVIRGIRAHVSKARPNKALVMSFHGWTGSGKNYVARMIAKSVFKNEMRSKFVHLFVATLHFPHPEEVDKYKEQLRSWIYGNLTQCERSLFIFDEIDKMPYQLMDVILPFIDYHEHIGGVDPRKSIFLFLSNGGMNAMVEKTLDYYHSGRAREEITYKEMEDLIKNSAFNEGEGGLKTSRLISRHLIDYFVPFLPLERKHVIMCFKDYLRSRGFPTNPEEVEELANQLHFFPKASPIYSVSGCKSVEQKVDFLYSEYVDRQHFLDDL</sequence>
<keyword evidence="7" id="KW-0325">Glycoprotein</keyword>
<dbReference type="GO" id="GO:0005524">
    <property type="term" value="F:ATP binding"/>
    <property type="evidence" value="ECO:0007669"/>
    <property type="project" value="UniProtKB-KW"/>
</dbReference>
<reference evidence="9" key="1">
    <citation type="submission" date="2022-01" db="EMBL/GenBank/DDBJ databases">
        <title>Genome Sequence Resource for Two Populations of Ditylenchus destructor, the Migratory Endoparasitic Phytonematode.</title>
        <authorList>
            <person name="Zhang H."/>
            <person name="Lin R."/>
            <person name="Xie B."/>
        </authorList>
    </citation>
    <scope>NUCLEOTIDE SEQUENCE</scope>
    <source>
        <strain evidence="9">BazhouSP</strain>
    </source>
</reference>
<dbReference type="InterPro" id="IPR010448">
    <property type="entry name" value="Torsin"/>
</dbReference>
<evidence type="ECO:0000259" key="8">
    <source>
        <dbReference type="Pfam" id="PF21376"/>
    </source>
</evidence>
<dbReference type="FunFam" id="3.40.50.300:FF:002276">
    <property type="entry name" value="Torsin, putative"/>
    <property type="match status" value="1"/>
</dbReference>
<dbReference type="PANTHER" id="PTHR10760:SF2">
    <property type="entry name" value="LD13476P-RELATED"/>
    <property type="match status" value="1"/>
</dbReference>
<dbReference type="AlphaFoldDB" id="A0AAD4N5Q4"/>
<evidence type="ECO:0000256" key="6">
    <source>
        <dbReference type="ARBA" id="ARBA00022840"/>
    </source>
</evidence>
<accession>A0AAD4N5Q4</accession>
<evidence type="ECO:0000256" key="5">
    <source>
        <dbReference type="ARBA" id="ARBA00022824"/>
    </source>
</evidence>
<comment type="caution">
    <text evidence="9">The sequence shown here is derived from an EMBL/GenBank/DDBJ whole genome shotgun (WGS) entry which is preliminary data.</text>
</comment>
<keyword evidence="4" id="KW-0547">Nucleotide-binding</keyword>
<dbReference type="Pfam" id="PF06309">
    <property type="entry name" value="Torsin"/>
    <property type="match status" value="1"/>
</dbReference>
<evidence type="ECO:0000256" key="2">
    <source>
        <dbReference type="ARBA" id="ARBA00006235"/>
    </source>
</evidence>
<dbReference type="Gene3D" id="3.40.50.300">
    <property type="entry name" value="P-loop containing nucleotide triphosphate hydrolases"/>
    <property type="match status" value="1"/>
</dbReference>
<dbReference type="InterPro" id="IPR027417">
    <property type="entry name" value="P-loop_NTPase"/>
</dbReference>
<keyword evidence="6" id="KW-0067">ATP-binding</keyword>
<gene>
    <name evidence="9" type="ORF">DdX_09558</name>
</gene>
<keyword evidence="5" id="KW-0256">Endoplasmic reticulum</keyword>
<dbReference type="Pfam" id="PF21376">
    <property type="entry name" value="TOR1A_C"/>
    <property type="match status" value="1"/>
</dbReference>
<comment type="subcellular location">
    <subcellularLocation>
        <location evidence="1">Endoplasmic reticulum lumen</location>
    </subcellularLocation>
</comment>
<evidence type="ECO:0000256" key="4">
    <source>
        <dbReference type="ARBA" id="ARBA00022741"/>
    </source>
</evidence>
<keyword evidence="10" id="KW-1185">Reference proteome</keyword>
<organism evidence="9 10">
    <name type="scientific">Ditylenchus destructor</name>
    <dbReference type="NCBI Taxonomy" id="166010"/>
    <lineage>
        <taxon>Eukaryota</taxon>
        <taxon>Metazoa</taxon>
        <taxon>Ecdysozoa</taxon>
        <taxon>Nematoda</taxon>
        <taxon>Chromadorea</taxon>
        <taxon>Rhabditida</taxon>
        <taxon>Tylenchina</taxon>
        <taxon>Tylenchomorpha</taxon>
        <taxon>Sphaerularioidea</taxon>
        <taxon>Anguinidae</taxon>
        <taxon>Anguininae</taxon>
        <taxon>Ditylenchus</taxon>
    </lineage>
</organism>
<feature type="domain" description="Torsin-1A C-terminal" evidence="8">
    <location>
        <begin position="282"/>
        <end position="338"/>
    </location>
</feature>
<proteinExistence type="inferred from homology"/>
<name>A0AAD4N5Q4_9BILA</name>
<evidence type="ECO:0000256" key="1">
    <source>
        <dbReference type="ARBA" id="ARBA00004319"/>
    </source>
</evidence>
<dbReference type="InterPro" id="IPR049337">
    <property type="entry name" value="TOR1A_C"/>
</dbReference>
<dbReference type="SUPFAM" id="SSF52540">
    <property type="entry name" value="P-loop containing nucleoside triphosphate hydrolases"/>
    <property type="match status" value="1"/>
</dbReference>
<evidence type="ECO:0000256" key="7">
    <source>
        <dbReference type="ARBA" id="ARBA00023180"/>
    </source>
</evidence>
<evidence type="ECO:0000313" key="10">
    <source>
        <dbReference type="Proteomes" id="UP001201812"/>
    </source>
</evidence>
<keyword evidence="3" id="KW-0732">Signal</keyword>
<dbReference type="GO" id="GO:0005788">
    <property type="term" value="C:endoplasmic reticulum lumen"/>
    <property type="evidence" value="ECO:0007669"/>
    <property type="project" value="UniProtKB-SubCell"/>
</dbReference>
<dbReference type="PANTHER" id="PTHR10760">
    <property type="entry name" value="TORSIN"/>
    <property type="match status" value="1"/>
</dbReference>
<dbReference type="GO" id="GO:0016887">
    <property type="term" value="F:ATP hydrolysis activity"/>
    <property type="evidence" value="ECO:0007669"/>
    <property type="project" value="InterPro"/>
</dbReference>
<evidence type="ECO:0000313" key="9">
    <source>
        <dbReference type="EMBL" id="KAI1712472.1"/>
    </source>
</evidence>
<protein>
    <submittedName>
        <fullName evidence="9">Torsin domain-containing protein</fullName>
    </submittedName>
</protein>
<comment type="similarity">
    <text evidence="2">Belongs to the ClpA/ClpB family. Torsin subfamily.</text>
</comment>
<dbReference type="EMBL" id="JAKKPZ010000018">
    <property type="protein sequence ID" value="KAI1712472.1"/>
    <property type="molecule type" value="Genomic_DNA"/>
</dbReference>
<dbReference type="Proteomes" id="UP001201812">
    <property type="component" value="Unassembled WGS sequence"/>
</dbReference>
<evidence type="ECO:0000256" key="3">
    <source>
        <dbReference type="ARBA" id="ARBA00022729"/>
    </source>
</evidence>